<organism evidence="1 2">
    <name type="scientific">Mythimna separata</name>
    <name type="common">Oriental armyworm</name>
    <name type="synonym">Pseudaletia separata</name>
    <dbReference type="NCBI Taxonomy" id="271217"/>
    <lineage>
        <taxon>Eukaryota</taxon>
        <taxon>Metazoa</taxon>
        <taxon>Ecdysozoa</taxon>
        <taxon>Arthropoda</taxon>
        <taxon>Hexapoda</taxon>
        <taxon>Insecta</taxon>
        <taxon>Pterygota</taxon>
        <taxon>Neoptera</taxon>
        <taxon>Endopterygota</taxon>
        <taxon>Lepidoptera</taxon>
        <taxon>Glossata</taxon>
        <taxon>Ditrysia</taxon>
        <taxon>Noctuoidea</taxon>
        <taxon>Noctuidae</taxon>
        <taxon>Noctuinae</taxon>
        <taxon>Hadenini</taxon>
        <taxon>Mythimna</taxon>
    </lineage>
</organism>
<dbReference type="PANTHER" id="PTHR47331">
    <property type="entry name" value="PHD-TYPE DOMAIN-CONTAINING PROTEIN"/>
    <property type="match status" value="1"/>
</dbReference>
<dbReference type="EMBL" id="JARGEI010000017">
    <property type="protein sequence ID" value="KAJ8716672.1"/>
    <property type="molecule type" value="Genomic_DNA"/>
</dbReference>
<dbReference type="GO" id="GO:0071897">
    <property type="term" value="P:DNA biosynthetic process"/>
    <property type="evidence" value="ECO:0007669"/>
    <property type="project" value="UniProtKB-ARBA"/>
</dbReference>
<dbReference type="Pfam" id="PF03564">
    <property type="entry name" value="DUF1759"/>
    <property type="match status" value="1"/>
</dbReference>
<dbReference type="InterPro" id="IPR021109">
    <property type="entry name" value="Peptidase_aspartic_dom_sf"/>
</dbReference>
<protein>
    <recommendedName>
        <fullName evidence="3">Peptidase aspartic putative domain-containing protein</fullName>
    </recommendedName>
</protein>
<accession>A0AAD7YHP2</accession>
<keyword evidence="2" id="KW-1185">Reference proteome</keyword>
<dbReference type="SUPFAM" id="SSF56672">
    <property type="entry name" value="DNA/RNA polymerases"/>
    <property type="match status" value="1"/>
</dbReference>
<sequence>MEAKTLIKRCASYKAKLTLFENYLQTVESCDSLSRLQINELNVRLSKIEEIYTDFDSIQCDIENSMEIPDEQYKEREAFETKYFGTVARARDLLAPAAGVVGSARSGTGSCCTALEGGPKLALPTIHLPSFSGQYHDWLEFRDTFSSLIHLDKSIPNINKFHYLRAALKDSAAVVIQSLEFSSDNYEVAWELLCDRYNNKRSLVNNHIQAIFNLEQLAKESSKSLRNLIDTVNRNLRALKKLNLPTEHWDILLIQIISNKLDTDTSVKWESYRNKLKELPTLKIFNDFLKDRADFLETMDNAHKKRRSSDTTHVRHKTYVANASSPPVRKYACPYCKGTHALYVCQKFKSLSLGTRLDTAKVLKLCLNCLRQGHADDACKFGPCRSCGLRRNSLLHEHAAPAPSSPVPSTSNVMLHALPQPGVDGQPPSPPQDIALSTIQNNCVLLSTALIHVTDINGDCHKIRAMLDSGSTSSFLTETLCAKLKLPTSSTSTVVEGLNSQISCLTKRCDVLISSLLNNYSESVSCLVVPRITQLLPTTKVDYTILNIPPHITLADPNFYIPAPIDMLLGADIFWTILGSQNISLGKNKPTLNKSKLGFLISGPVPTQHTKFINTVHCNHLTLQNNEDQLYNQLSKFFELETVTTHKQISKEELECEQSFIENTIRLPDGRFEVTIPLKDSPDKLGDSYEQALSRFLSLERRFKREPHFKEQYCNFIKEYISLNHMSLNESPGNDAHTYILPHHGVLRDSSLSTKLRVVFDASAVTTSGVSFNQLQMVGATVQDDLISILIRMRQHRFLVTADVEKMYRMVNVKPSQQTLQQILWRFEPHEQLRQYKLHTVTYGTASAPYLATRCLTQLGNECADQTVSEVILHDFYCTVREW</sequence>
<dbReference type="InterPro" id="IPR005312">
    <property type="entry name" value="DUF1759"/>
</dbReference>
<evidence type="ECO:0000313" key="1">
    <source>
        <dbReference type="EMBL" id="KAJ8716672.1"/>
    </source>
</evidence>
<dbReference type="Pfam" id="PF13650">
    <property type="entry name" value="Asp_protease_2"/>
    <property type="match status" value="1"/>
</dbReference>
<evidence type="ECO:0008006" key="3">
    <source>
        <dbReference type="Google" id="ProtNLM"/>
    </source>
</evidence>
<dbReference type="AlphaFoldDB" id="A0AAD7YHP2"/>
<reference evidence="1" key="1">
    <citation type="submission" date="2023-03" db="EMBL/GenBank/DDBJ databases">
        <title>Chromosome-level genomes of two armyworms, Mythimna separata and Mythimna loreyi, provide insights into the biosynthesis and reception of sex pheromones.</title>
        <authorList>
            <person name="Zhao H."/>
        </authorList>
    </citation>
    <scope>NUCLEOTIDE SEQUENCE</scope>
    <source>
        <strain evidence="1">BeijingLab</strain>
        <tissue evidence="1">Pupa</tissue>
    </source>
</reference>
<dbReference type="Proteomes" id="UP001231518">
    <property type="component" value="Chromosome 14"/>
</dbReference>
<name>A0AAD7YHP2_MYTSE</name>
<dbReference type="CDD" id="cd00303">
    <property type="entry name" value="retropepsin_like"/>
    <property type="match status" value="1"/>
</dbReference>
<evidence type="ECO:0000313" key="2">
    <source>
        <dbReference type="Proteomes" id="UP001231518"/>
    </source>
</evidence>
<dbReference type="Gene3D" id="2.40.70.10">
    <property type="entry name" value="Acid Proteases"/>
    <property type="match status" value="1"/>
</dbReference>
<dbReference type="InterPro" id="IPR043502">
    <property type="entry name" value="DNA/RNA_pol_sf"/>
</dbReference>
<comment type="caution">
    <text evidence="1">The sequence shown here is derived from an EMBL/GenBank/DDBJ whole genome shotgun (WGS) entry which is preliminary data.</text>
</comment>
<proteinExistence type="predicted"/>
<gene>
    <name evidence="1" type="ORF">PYW07_003299</name>
</gene>